<evidence type="ECO:0000313" key="3">
    <source>
        <dbReference type="Proteomes" id="UP001501509"/>
    </source>
</evidence>
<dbReference type="RefSeq" id="WP_344546862.1">
    <property type="nucleotide sequence ID" value="NZ_BAAATD010000011.1"/>
</dbReference>
<protein>
    <submittedName>
        <fullName evidence="2">Uncharacterized protein</fullName>
    </submittedName>
</protein>
<keyword evidence="3" id="KW-1185">Reference proteome</keyword>
<gene>
    <name evidence="2" type="ORF">GCM10010411_71070</name>
</gene>
<name>A0ABN3QEI1_9ACTN</name>
<feature type="chain" id="PRO_5045633193" evidence="1">
    <location>
        <begin position="28"/>
        <end position="179"/>
    </location>
</feature>
<dbReference type="EMBL" id="BAAATD010000011">
    <property type="protein sequence ID" value="GAA2624367.1"/>
    <property type="molecule type" value="Genomic_DNA"/>
</dbReference>
<evidence type="ECO:0000313" key="2">
    <source>
        <dbReference type="EMBL" id="GAA2624367.1"/>
    </source>
</evidence>
<feature type="signal peptide" evidence="1">
    <location>
        <begin position="1"/>
        <end position="27"/>
    </location>
</feature>
<keyword evidence="1" id="KW-0732">Signal</keyword>
<organism evidence="2 3">
    <name type="scientific">Actinomadura fulvescens</name>
    <dbReference type="NCBI Taxonomy" id="46160"/>
    <lineage>
        <taxon>Bacteria</taxon>
        <taxon>Bacillati</taxon>
        <taxon>Actinomycetota</taxon>
        <taxon>Actinomycetes</taxon>
        <taxon>Streptosporangiales</taxon>
        <taxon>Thermomonosporaceae</taxon>
        <taxon>Actinomadura</taxon>
    </lineage>
</organism>
<accession>A0ABN3QEI1</accession>
<dbReference type="PROSITE" id="PS51257">
    <property type="entry name" value="PROKAR_LIPOPROTEIN"/>
    <property type="match status" value="1"/>
</dbReference>
<comment type="caution">
    <text evidence="2">The sequence shown here is derived from an EMBL/GenBank/DDBJ whole genome shotgun (WGS) entry which is preliminary data.</text>
</comment>
<reference evidence="2 3" key="1">
    <citation type="journal article" date="2019" name="Int. J. Syst. Evol. Microbiol.">
        <title>The Global Catalogue of Microorganisms (GCM) 10K type strain sequencing project: providing services to taxonomists for standard genome sequencing and annotation.</title>
        <authorList>
            <consortium name="The Broad Institute Genomics Platform"/>
            <consortium name="The Broad Institute Genome Sequencing Center for Infectious Disease"/>
            <person name="Wu L."/>
            <person name="Ma J."/>
        </authorList>
    </citation>
    <scope>NUCLEOTIDE SEQUENCE [LARGE SCALE GENOMIC DNA]</scope>
    <source>
        <strain evidence="2 3">JCM 6833</strain>
    </source>
</reference>
<evidence type="ECO:0000256" key="1">
    <source>
        <dbReference type="SAM" id="SignalP"/>
    </source>
</evidence>
<sequence>MARGTRSGLAMAVVIAACVVLPSSAPAVNRPTVDYETKRQLTMAARSLLERRSEALVQQPRSRVRQSPSEVLGVRISPVVVRNQERALRELANRNRAPVEGGPAYTDARTRLNADRAVRTGDRITLEATEHTEVRYENGRLTQSVRRRFEFTTQGEQITLVAERVLDPSVHPVNDPDHH</sequence>
<dbReference type="Proteomes" id="UP001501509">
    <property type="component" value="Unassembled WGS sequence"/>
</dbReference>
<proteinExistence type="predicted"/>